<feature type="non-terminal residue" evidence="1">
    <location>
        <position position="1"/>
    </location>
</feature>
<dbReference type="AlphaFoldDB" id="A0AAD8E854"/>
<dbReference type="EMBL" id="JASPKZ010008128">
    <property type="protein sequence ID" value="KAJ9580840.1"/>
    <property type="molecule type" value="Genomic_DNA"/>
</dbReference>
<reference evidence="1" key="1">
    <citation type="journal article" date="2023" name="IScience">
        <title>Live-bearing cockroach genome reveals convergent evolutionary mechanisms linked to viviparity in insects and beyond.</title>
        <authorList>
            <person name="Fouks B."/>
            <person name="Harrison M.C."/>
            <person name="Mikhailova A.A."/>
            <person name="Marchal E."/>
            <person name="English S."/>
            <person name="Carruthers M."/>
            <person name="Jennings E.C."/>
            <person name="Chiamaka E.L."/>
            <person name="Frigard R.A."/>
            <person name="Pippel M."/>
            <person name="Attardo G.M."/>
            <person name="Benoit J.B."/>
            <person name="Bornberg-Bauer E."/>
            <person name="Tobe S.S."/>
        </authorList>
    </citation>
    <scope>NUCLEOTIDE SEQUENCE</scope>
    <source>
        <strain evidence="1">Stay&amp;Tobe</strain>
    </source>
</reference>
<organism evidence="1 2">
    <name type="scientific">Diploptera punctata</name>
    <name type="common">Pacific beetle cockroach</name>
    <dbReference type="NCBI Taxonomy" id="6984"/>
    <lineage>
        <taxon>Eukaryota</taxon>
        <taxon>Metazoa</taxon>
        <taxon>Ecdysozoa</taxon>
        <taxon>Arthropoda</taxon>
        <taxon>Hexapoda</taxon>
        <taxon>Insecta</taxon>
        <taxon>Pterygota</taxon>
        <taxon>Neoptera</taxon>
        <taxon>Polyneoptera</taxon>
        <taxon>Dictyoptera</taxon>
        <taxon>Blattodea</taxon>
        <taxon>Blaberoidea</taxon>
        <taxon>Blaberidae</taxon>
        <taxon>Diplopterinae</taxon>
        <taxon>Diploptera</taxon>
    </lineage>
</organism>
<accession>A0AAD8E854</accession>
<dbReference type="Proteomes" id="UP001233999">
    <property type="component" value="Unassembled WGS sequence"/>
</dbReference>
<reference evidence="1" key="2">
    <citation type="submission" date="2023-05" db="EMBL/GenBank/DDBJ databases">
        <authorList>
            <person name="Fouks B."/>
        </authorList>
    </citation>
    <scope>NUCLEOTIDE SEQUENCE</scope>
    <source>
        <strain evidence="1">Stay&amp;Tobe</strain>
        <tissue evidence="1">Testes</tissue>
    </source>
</reference>
<evidence type="ECO:0000313" key="2">
    <source>
        <dbReference type="Proteomes" id="UP001233999"/>
    </source>
</evidence>
<sequence>KELHDQLIVCIEQDSICIKRYILKYFTTCDVEFVQTIKKNQLCNSGLEKVRLFVQFEPQNFRDASAKALAK</sequence>
<keyword evidence="2" id="KW-1185">Reference proteome</keyword>
<feature type="non-terminal residue" evidence="1">
    <location>
        <position position="71"/>
    </location>
</feature>
<proteinExistence type="predicted"/>
<name>A0AAD8E854_DIPPU</name>
<protein>
    <submittedName>
        <fullName evidence="1">Uncharacterized protein</fullName>
    </submittedName>
</protein>
<evidence type="ECO:0000313" key="1">
    <source>
        <dbReference type="EMBL" id="KAJ9580840.1"/>
    </source>
</evidence>
<comment type="caution">
    <text evidence="1">The sequence shown here is derived from an EMBL/GenBank/DDBJ whole genome shotgun (WGS) entry which is preliminary data.</text>
</comment>
<gene>
    <name evidence="1" type="ORF">L9F63_023971</name>
</gene>